<dbReference type="EMBL" id="CAKOAT010445154">
    <property type="protein sequence ID" value="CAH8373719.1"/>
    <property type="molecule type" value="Genomic_DNA"/>
</dbReference>
<accession>A0ABC8L4U6</accession>
<dbReference type="Proteomes" id="UP001642260">
    <property type="component" value="Unassembled WGS sequence"/>
</dbReference>
<gene>
    <name evidence="2" type="ORF">ERUC_LOCUS31904</name>
</gene>
<keyword evidence="3" id="KW-1185">Reference proteome</keyword>
<feature type="non-terminal residue" evidence="2">
    <location>
        <position position="1"/>
    </location>
</feature>
<reference evidence="2 3" key="1">
    <citation type="submission" date="2022-03" db="EMBL/GenBank/DDBJ databases">
        <authorList>
            <person name="Macdonald S."/>
            <person name="Ahmed S."/>
            <person name="Newling K."/>
        </authorList>
    </citation>
    <scope>NUCLEOTIDE SEQUENCE [LARGE SCALE GENOMIC DNA]</scope>
</reference>
<protein>
    <submittedName>
        <fullName evidence="2">Uncharacterized protein</fullName>
    </submittedName>
</protein>
<sequence length="93" mass="10095">DDGEGTPSPSLPIELQKSPIQTPSETENSPQAPLISTNRESCSPEAAINNDTQKRNREQIGSNNRDSNPPEAAAIDNDAPRMVEETTQLVLRL</sequence>
<dbReference type="AlphaFoldDB" id="A0ABC8L4U6"/>
<comment type="caution">
    <text evidence="2">The sequence shown here is derived from an EMBL/GenBank/DDBJ whole genome shotgun (WGS) entry which is preliminary data.</text>
</comment>
<evidence type="ECO:0000313" key="2">
    <source>
        <dbReference type="EMBL" id="CAH8373719.1"/>
    </source>
</evidence>
<feature type="region of interest" description="Disordered" evidence="1">
    <location>
        <begin position="1"/>
        <end position="93"/>
    </location>
</feature>
<organism evidence="2 3">
    <name type="scientific">Eruca vesicaria subsp. sativa</name>
    <name type="common">Garden rocket</name>
    <name type="synonym">Eruca sativa</name>
    <dbReference type="NCBI Taxonomy" id="29727"/>
    <lineage>
        <taxon>Eukaryota</taxon>
        <taxon>Viridiplantae</taxon>
        <taxon>Streptophyta</taxon>
        <taxon>Embryophyta</taxon>
        <taxon>Tracheophyta</taxon>
        <taxon>Spermatophyta</taxon>
        <taxon>Magnoliopsida</taxon>
        <taxon>eudicotyledons</taxon>
        <taxon>Gunneridae</taxon>
        <taxon>Pentapetalae</taxon>
        <taxon>rosids</taxon>
        <taxon>malvids</taxon>
        <taxon>Brassicales</taxon>
        <taxon>Brassicaceae</taxon>
        <taxon>Brassiceae</taxon>
        <taxon>Eruca</taxon>
    </lineage>
</organism>
<proteinExistence type="predicted"/>
<evidence type="ECO:0000313" key="3">
    <source>
        <dbReference type="Proteomes" id="UP001642260"/>
    </source>
</evidence>
<evidence type="ECO:0000256" key="1">
    <source>
        <dbReference type="SAM" id="MobiDB-lite"/>
    </source>
</evidence>
<name>A0ABC8L4U6_ERUVS</name>
<feature type="compositionally biased region" description="Polar residues" evidence="1">
    <location>
        <begin position="18"/>
        <end position="41"/>
    </location>
</feature>